<protein>
    <submittedName>
        <fullName evidence="4">DUF4179 domain-containing protein</fullName>
    </submittedName>
</protein>
<dbReference type="Pfam" id="PF13786">
    <property type="entry name" value="DUF4179"/>
    <property type="match status" value="1"/>
</dbReference>
<evidence type="ECO:0000256" key="1">
    <source>
        <dbReference type="SAM" id="Phobius"/>
    </source>
</evidence>
<keyword evidence="1" id="KW-0472">Membrane</keyword>
<name>A0ABV8X6L4_9LACT</name>
<keyword evidence="1" id="KW-0812">Transmembrane</keyword>
<evidence type="ECO:0000259" key="3">
    <source>
        <dbReference type="Pfam" id="PF18705"/>
    </source>
</evidence>
<dbReference type="Pfam" id="PF18705">
    <property type="entry name" value="DUF5643"/>
    <property type="match status" value="1"/>
</dbReference>
<proteinExistence type="predicted"/>
<dbReference type="Proteomes" id="UP001595817">
    <property type="component" value="Unassembled WGS sequence"/>
</dbReference>
<dbReference type="Gene3D" id="2.60.40.1630">
    <property type="entry name" value="bacillus anthracis domain"/>
    <property type="match status" value="1"/>
</dbReference>
<keyword evidence="1" id="KW-1133">Transmembrane helix</keyword>
<dbReference type="RefSeq" id="WP_378156350.1">
    <property type="nucleotide sequence ID" value="NZ_JBHSEC010000020.1"/>
</dbReference>
<keyword evidence="5" id="KW-1185">Reference proteome</keyword>
<evidence type="ECO:0000313" key="4">
    <source>
        <dbReference type="EMBL" id="MFC4411416.1"/>
    </source>
</evidence>
<dbReference type="InterPro" id="IPR040680">
    <property type="entry name" value="DUF5643"/>
</dbReference>
<evidence type="ECO:0000313" key="5">
    <source>
        <dbReference type="Proteomes" id="UP001595817"/>
    </source>
</evidence>
<organism evidence="4 5">
    <name type="scientific">Chungangia koreensis</name>
    <dbReference type="NCBI Taxonomy" id="752657"/>
    <lineage>
        <taxon>Bacteria</taxon>
        <taxon>Bacillati</taxon>
        <taxon>Bacillota</taxon>
        <taxon>Bacilli</taxon>
        <taxon>Lactobacillales</taxon>
        <taxon>Chungangia</taxon>
    </lineage>
</organism>
<feature type="domain" description="DUF5643" evidence="3">
    <location>
        <begin position="225"/>
        <end position="335"/>
    </location>
</feature>
<feature type="domain" description="DUF4179" evidence="2">
    <location>
        <begin position="53"/>
        <end position="142"/>
    </location>
</feature>
<feature type="transmembrane region" description="Helical" evidence="1">
    <location>
        <begin position="53"/>
        <end position="72"/>
    </location>
</feature>
<reference evidence="5" key="1">
    <citation type="journal article" date="2019" name="Int. J. Syst. Evol. Microbiol.">
        <title>The Global Catalogue of Microorganisms (GCM) 10K type strain sequencing project: providing services to taxonomists for standard genome sequencing and annotation.</title>
        <authorList>
            <consortium name="The Broad Institute Genomics Platform"/>
            <consortium name="The Broad Institute Genome Sequencing Center for Infectious Disease"/>
            <person name="Wu L."/>
            <person name="Ma J."/>
        </authorList>
    </citation>
    <scope>NUCLEOTIDE SEQUENCE [LARGE SCALE GENOMIC DNA]</scope>
    <source>
        <strain evidence="5">CCUG 59778</strain>
    </source>
</reference>
<dbReference type="InterPro" id="IPR025436">
    <property type="entry name" value="DUF4179"/>
</dbReference>
<gene>
    <name evidence="4" type="ORF">ACFOZY_13385</name>
</gene>
<evidence type="ECO:0000259" key="2">
    <source>
        <dbReference type="Pfam" id="PF13786"/>
    </source>
</evidence>
<comment type="caution">
    <text evidence="4">The sequence shown here is derived from an EMBL/GenBank/DDBJ whole genome shotgun (WGS) entry which is preliminary data.</text>
</comment>
<accession>A0ABV8X6L4</accession>
<dbReference type="EMBL" id="JBHSEC010000020">
    <property type="protein sequence ID" value="MFC4411416.1"/>
    <property type="molecule type" value="Genomic_DNA"/>
</dbReference>
<sequence length="446" mass="50437">MFKDEEEKLATWKQSIEQTDIPFDKLDQAIKLGYDRAKKEKSNRRRKIQKQSFLSIAAAAVLFLVLITSIRVSPAFAQAVASIPGMEKLVAIVSDNKGLQAAIKNDYYQPVGVTETKDGISVTLDGIIGDDTGMVLFYTIDSYNSQNGQIESLTVLDEHSNETLPIGTISYSLDSALNGFTTATIQWKEKIKSQNLLLSFNIKKGTEIQTIDIPFTYKDLGKEGKIYSLNETVEVKDQKITVDSVTINPLSTEIKVKFDPENTMKIFGFEDLRIANQSGEIWSSIQNGVTASHISDNEVIYYLQSNYFDQAKNLTLYFNKIMALDKDQTELVLDTERKEILKQPEDNRYELIDIVNGDIVNDGDPGNKKSIVFKFRNEKGFKHFPFSEAKDADGKNFNGFSSWQTTGREYGDWGLELPDEPYKNPLTYKLTAHPNWIYGDVKIKLK</sequence>